<evidence type="ECO:0000259" key="7">
    <source>
        <dbReference type="Pfam" id="PF01385"/>
    </source>
</evidence>
<keyword evidence="5" id="KW-0238">DNA-binding</keyword>
<feature type="domain" description="Probable transposase IS891/IS1136/IS1341" evidence="7">
    <location>
        <begin position="167"/>
        <end position="274"/>
    </location>
</feature>
<evidence type="ECO:0000259" key="9">
    <source>
        <dbReference type="Pfam" id="PF12323"/>
    </source>
</evidence>
<dbReference type="Pfam" id="PF12323">
    <property type="entry name" value="HTH_OrfB_IS605"/>
    <property type="match status" value="1"/>
</dbReference>
<evidence type="ECO:0000313" key="11">
    <source>
        <dbReference type="Proteomes" id="UP001501417"/>
    </source>
</evidence>
<comment type="caution">
    <text evidence="10">The sequence shown here is derived from an EMBL/GenBank/DDBJ whole genome shotgun (WGS) entry which is preliminary data.</text>
</comment>
<name>A0ABP8F317_9MYCO</name>
<dbReference type="Proteomes" id="UP001501417">
    <property type="component" value="Unassembled WGS sequence"/>
</dbReference>
<dbReference type="InterPro" id="IPR001959">
    <property type="entry name" value="Transposase"/>
</dbReference>
<feature type="domain" description="Transposase putative helix-turn-helix" evidence="9">
    <location>
        <begin position="3"/>
        <end position="33"/>
    </location>
</feature>
<evidence type="ECO:0000256" key="5">
    <source>
        <dbReference type="ARBA" id="ARBA00023125"/>
    </source>
</evidence>
<keyword evidence="10" id="KW-0378">Hydrolase</keyword>
<dbReference type="Pfam" id="PF07282">
    <property type="entry name" value="Cas12f1-like_TNB"/>
    <property type="match status" value="1"/>
</dbReference>
<comment type="similarity">
    <text evidence="1">In the C-terminal section; belongs to the transposase 35 family.</text>
</comment>
<reference evidence="11" key="1">
    <citation type="journal article" date="2019" name="Int. J. Syst. Evol. Microbiol.">
        <title>The Global Catalogue of Microorganisms (GCM) 10K type strain sequencing project: providing services to taxonomists for standard genome sequencing and annotation.</title>
        <authorList>
            <consortium name="The Broad Institute Genomics Platform"/>
            <consortium name="The Broad Institute Genome Sequencing Center for Infectious Disease"/>
            <person name="Wu L."/>
            <person name="Ma J."/>
        </authorList>
    </citation>
    <scope>NUCLEOTIDE SEQUENCE [LARGE SCALE GENOMIC DNA]</scope>
    <source>
        <strain evidence="11">JCM 17782</strain>
    </source>
</reference>
<gene>
    <name evidence="10" type="ORF">GCM10023161_42570</name>
</gene>
<keyword evidence="4" id="KW-0862">Zinc</keyword>
<evidence type="ECO:0000259" key="8">
    <source>
        <dbReference type="Pfam" id="PF07282"/>
    </source>
</evidence>
<dbReference type="EMBL" id="BAABGF010000048">
    <property type="protein sequence ID" value="GAA4293843.1"/>
    <property type="molecule type" value="Genomic_DNA"/>
</dbReference>
<dbReference type="Pfam" id="PF01385">
    <property type="entry name" value="OrfB_IS605"/>
    <property type="match status" value="1"/>
</dbReference>
<dbReference type="GO" id="GO:0004519">
    <property type="term" value="F:endonuclease activity"/>
    <property type="evidence" value="ECO:0007669"/>
    <property type="project" value="UniProtKB-KW"/>
</dbReference>
<dbReference type="NCBIfam" id="NF040570">
    <property type="entry name" value="guided_TnpB"/>
    <property type="match status" value="1"/>
</dbReference>
<dbReference type="InterPro" id="IPR021027">
    <property type="entry name" value="Transposase_put_HTH"/>
</dbReference>
<protein>
    <submittedName>
        <fullName evidence="10">RNA-guided endonuclease TnpB family protein</fullName>
    </submittedName>
</protein>
<keyword evidence="2" id="KW-0815">Transposition</keyword>
<evidence type="ECO:0000256" key="2">
    <source>
        <dbReference type="ARBA" id="ARBA00022578"/>
    </source>
</evidence>
<feature type="domain" description="Cas12f1-like TNB" evidence="8">
    <location>
        <begin position="304"/>
        <end position="365"/>
    </location>
</feature>
<organism evidence="10 11">
    <name type="scientific">Mycobacterium paraffinicum</name>
    <dbReference type="NCBI Taxonomy" id="53378"/>
    <lineage>
        <taxon>Bacteria</taxon>
        <taxon>Bacillati</taxon>
        <taxon>Actinomycetota</taxon>
        <taxon>Actinomycetes</taxon>
        <taxon>Mycobacteriales</taxon>
        <taxon>Mycobacteriaceae</taxon>
        <taxon>Mycobacterium</taxon>
    </lineage>
</organism>
<keyword evidence="6" id="KW-0233">DNA recombination</keyword>
<keyword evidence="11" id="KW-1185">Reference proteome</keyword>
<dbReference type="InterPro" id="IPR010095">
    <property type="entry name" value="Cas12f1-like_TNB"/>
</dbReference>
<dbReference type="RefSeq" id="WP_345317500.1">
    <property type="nucleotide sequence ID" value="NZ_BAABGF010000048.1"/>
</dbReference>
<keyword evidence="10" id="KW-0540">Nuclease</keyword>
<evidence type="ECO:0000256" key="6">
    <source>
        <dbReference type="ARBA" id="ARBA00023172"/>
    </source>
</evidence>
<keyword evidence="3" id="KW-0479">Metal-binding</keyword>
<keyword evidence="10" id="KW-0255">Endonuclease</keyword>
<evidence type="ECO:0000256" key="3">
    <source>
        <dbReference type="ARBA" id="ARBA00022723"/>
    </source>
</evidence>
<accession>A0ABP8F317</accession>
<sequence length="423" mass="47130">MSRFRLVPTAEQAVVLAEHCRHARYVWNLAVEQHLHWQPGRCAPGYNEQCAQLTAARAEYGWLAAGAQTVQQQALRDFAQAMRNFFSGTHRRPRWRKAGVHEGFRQVGLKPHHVEKVNRRFGRVWVPKVGWVRFRLTRPVPEGVKSYRVTRDRARRWHIAFAHTPQPLPGPCDGSVVGIDRGVTVAAALSTGELLHAPGLSRGEAKRLKVLQQRLARAERGSRRRARTKRAIATLKAREADRRKDWVEKTSTDLARRFDTIRLEALDVRAMTRSARGTLEQPGVGVAQKRGLNRAISRSGWGVLAARLRQKAFGRVEMVPAAYTSQRCAECGHVAPGNRKSQAVFECQACTAGACHADVNAARNIAAGRAVTARGDLGVSRSTNREPQLCSPAAWVVVNGVGIPWLQPEEDVNVVDARLRRRG</sequence>
<evidence type="ECO:0000256" key="1">
    <source>
        <dbReference type="ARBA" id="ARBA00008761"/>
    </source>
</evidence>
<proteinExistence type="inferred from homology"/>
<evidence type="ECO:0000256" key="4">
    <source>
        <dbReference type="ARBA" id="ARBA00022833"/>
    </source>
</evidence>
<evidence type="ECO:0000313" key="10">
    <source>
        <dbReference type="EMBL" id="GAA4293843.1"/>
    </source>
</evidence>